<dbReference type="AlphaFoldDB" id="A0AAV5MQW3"/>
<proteinExistence type="predicted"/>
<keyword evidence="2" id="KW-1185">Reference proteome</keyword>
<name>A0AAV5MQW3_9ROSI</name>
<organism evidence="1 2">
    <name type="scientific">Rubroshorea leprosula</name>
    <dbReference type="NCBI Taxonomy" id="152421"/>
    <lineage>
        <taxon>Eukaryota</taxon>
        <taxon>Viridiplantae</taxon>
        <taxon>Streptophyta</taxon>
        <taxon>Embryophyta</taxon>
        <taxon>Tracheophyta</taxon>
        <taxon>Spermatophyta</taxon>
        <taxon>Magnoliopsida</taxon>
        <taxon>eudicotyledons</taxon>
        <taxon>Gunneridae</taxon>
        <taxon>Pentapetalae</taxon>
        <taxon>rosids</taxon>
        <taxon>malvids</taxon>
        <taxon>Malvales</taxon>
        <taxon>Dipterocarpaceae</taxon>
        <taxon>Rubroshorea</taxon>
    </lineage>
</organism>
<evidence type="ECO:0000313" key="1">
    <source>
        <dbReference type="EMBL" id="GKV50772.1"/>
    </source>
</evidence>
<reference evidence="1 2" key="1">
    <citation type="journal article" date="2021" name="Commun. Biol.">
        <title>The genome of Shorea leprosula (Dipterocarpaceae) highlights the ecological relevance of drought in aseasonal tropical rainforests.</title>
        <authorList>
            <person name="Ng K.K.S."/>
            <person name="Kobayashi M.J."/>
            <person name="Fawcett J.A."/>
            <person name="Hatakeyama M."/>
            <person name="Paape T."/>
            <person name="Ng C.H."/>
            <person name="Ang C.C."/>
            <person name="Tnah L.H."/>
            <person name="Lee C.T."/>
            <person name="Nishiyama T."/>
            <person name="Sese J."/>
            <person name="O'Brien M.J."/>
            <person name="Copetti D."/>
            <person name="Mohd Noor M.I."/>
            <person name="Ong R.C."/>
            <person name="Putra M."/>
            <person name="Sireger I.Z."/>
            <person name="Indrioko S."/>
            <person name="Kosugi Y."/>
            <person name="Izuno A."/>
            <person name="Isagi Y."/>
            <person name="Lee S.L."/>
            <person name="Shimizu K.K."/>
        </authorList>
    </citation>
    <scope>NUCLEOTIDE SEQUENCE [LARGE SCALE GENOMIC DNA]</scope>
    <source>
        <strain evidence="1">214</strain>
    </source>
</reference>
<accession>A0AAV5MQW3</accession>
<evidence type="ECO:0000313" key="2">
    <source>
        <dbReference type="Proteomes" id="UP001054252"/>
    </source>
</evidence>
<sequence>MAAMDTGSEHSVGQVRMVSEIGSILAIGEAADIACCPFNYSNERDAKWASQEAKN</sequence>
<gene>
    <name evidence="1" type="ORF">SLEP1_g57467</name>
</gene>
<comment type="caution">
    <text evidence="1">The sequence shown here is derived from an EMBL/GenBank/DDBJ whole genome shotgun (WGS) entry which is preliminary data.</text>
</comment>
<protein>
    <submittedName>
        <fullName evidence="1">Uncharacterized protein</fullName>
    </submittedName>
</protein>
<dbReference type="EMBL" id="BPVZ01000394">
    <property type="protein sequence ID" value="GKV50772.1"/>
    <property type="molecule type" value="Genomic_DNA"/>
</dbReference>
<dbReference type="Proteomes" id="UP001054252">
    <property type="component" value="Unassembled WGS sequence"/>
</dbReference>